<dbReference type="EMBL" id="SHLD01000001">
    <property type="protein sequence ID" value="RZU72535.1"/>
    <property type="molecule type" value="Genomic_DNA"/>
</dbReference>
<dbReference type="AlphaFoldDB" id="A0A4Q8B678"/>
<dbReference type="Proteomes" id="UP000294114">
    <property type="component" value="Unassembled WGS sequence"/>
</dbReference>
<proteinExistence type="predicted"/>
<evidence type="ECO:0008006" key="3">
    <source>
        <dbReference type="Google" id="ProtNLM"/>
    </source>
</evidence>
<comment type="caution">
    <text evidence="1">The sequence shown here is derived from an EMBL/GenBank/DDBJ whole genome shotgun (WGS) entry which is preliminary data.</text>
</comment>
<reference evidence="1 2" key="1">
    <citation type="submission" date="2019-02" db="EMBL/GenBank/DDBJ databases">
        <title>Sequencing the genomes of 1000 actinobacteria strains.</title>
        <authorList>
            <person name="Klenk H.-P."/>
        </authorList>
    </citation>
    <scope>NUCLEOTIDE SEQUENCE [LARGE SCALE GENOMIC DNA]</scope>
    <source>
        <strain evidence="1 2">DSM 45612</strain>
    </source>
</reference>
<protein>
    <recommendedName>
        <fullName evidence="3">E9imm peptide</fullName>
    </recommendedName>
</protein>
<keyword evidence="2" id="KW-1185">Reference proteome</keyword>
<evidence type="ECO:0000313" key="2">
    <source>
        <dbReference type="Proteomes" id="UP000294114"/>
    </source>
</evidence>
<gene>
    <name evidence="1" type="ORF">EV384_0906</name>
</gene>
<name>A0A4Q8B678_9ACTN</name>
<accession>A0A4Q8B678</accession>
<sequence>MRSEVSDLAAKLTRDEAIALVERIMSGDYADDAEADGWLDQLERDLVCPDGSVSGLIFWTDPELTAAEVVDRALAYQPIQMRSTPWTQPPPST</sequence>
<organism evidence="1 2">
    <name type="scientific">Micromonospora kangleipakensis</name>
    <dbReference type="NCBI Taxonomy" id="1077942"/>
    <lineage>
        <taxon>Bacteria</taxon>
        <taxon>Bacillati</taxon>
        <taxon>Actinomycetota</taxon>
        <taxon>Actinomycetes</taxon>
        <taxon>Micromonosporales</taxon>
        <taxon>Micromonosporaceae</taxon>
        <taxon>Micromonospora</taxon>
    </lineage>
</organism>
<evidence type="ECO:0000313" key="1">
    <source>
        <dbReference type="EMBL" id="RZU72535.1"/>
    </source>
</evidence>